<evidence type="ECO:0000259" key="12">
    <source>
        <dbReference type="Pfam" id="PF05201"/>
    </source>
</evidence>
<evidence type="ECO:0000256" key="5">
    <source>
        <dbReference type="ARBA" id="ARBA00023002"/>
    </source>
</evidence>
<feature type="binding site" evidence="8">
    <location>
        <begin position="49"/>
        <end position="52"/>
    </location>
    <ligand>
        <name>substrate</name>
    </ligand>
</feature>
<keyword evidence="4 8" id="KW-0521">NADP</keyword>
<dbReference type="Gene3D" id="3.40.50.720">
    <property type="entry name" value="NAD(P)-binding Rossmann-like Domain"/>
    <property type="match status" value="1"/>
</dbReference>
<evidence type="ECO:0000256" key="8">
    <source>
        <dbReference type="HAMAP-Rule" id="MF_00087"/>
    </source>
</evidence>
<evidence type="ECO:0000256" key="2">
    <source>
        <dbReference type="ARBA" id="ARBA00005916"/>
    </source>
</evidence>
<reference evidence="13 14" key="1">
    <citation type="submission" date="2023-03" db="EMBL/GenBank/DDBJ databases">
        <title>Paludisphaera mucosa sp. nov. a novel planctomycete from northern fen.</title>
        <authorList>
            <person name="Ivanova A."/>
        </authorList>
    </citation>
    <scope>NUCLEOTIDE SEQUENCE [LARGE SCALE GENOMIC DNA]</scope>
    <source>
        <strain evidence="13 14">Pla2</strain>
    </source>
</reference>
<dbReference type="InterPro" id="IPR000343">
    <property type="entry name" value="4pyrrol_synth_GluRdtase"/>
</dbReference>
<dbReference type="InterPro" id="IPR018214">
    <property type="entry name" value="GluRdtase_CS"/>
</dbReference>
<feature type="binding site" evidence="8">
    <location>
        <position position="110"/>
    </location>
    <ligand>
        <name>substrate</name>
    </ligand>
</feature>
<dbReference type="InterPro" id="IPR036453">
    <property type="entry name" value="GluRdtase_dimer_dom_sf"/>
</dbReference>
<evidence type="ECO:0000313" key="14">
    <source>
        <dbReference type="Proteomes" id="UP001216907"/>
    </source>
</evidence>
<proteinExistence type="inferred from homology"/>
<evidence type="ECO:0000256" key="4">
    <source>
        <dbReference type="ARBA" id="ARBA00022857"/>
    </source>
</evidence>
<dbReference type="SUPFAM" id="SSF69742">
    <property type="entry name" value="Glutamyl tRNA-reductase catalytic, N-terminal domain"/>
    <property type="match status" value="1"/>
</dbReference>
<comment type="catalytic activity">
    <reaction evidence="7 8 9">
        <text>(S)-4-amino-5-oxopentanoate + tRNA(Glu) + NADP(+) = L-glutamyl-tRNA(Glu) + NADPH + H(+)</text>
        <dbReference type="Rhea" id="RHEA:12344"/>
        <dbReference type="Rhea" id="RHEA-COMP:9663"/>
        <dbReference type="Rhea" id="RHEA-COMP:9680"/>
        <dbReference type="ChEBI" id="CHEBI:15378"/>
        <dbReference type="ChEBI" id="CHEBI:57501"/>
        <dbReference type="ChEBI" id="CHEBI:57783"/>
        <dbReference type="ChEBI" id="CHEBI:58349"/>
        <dbReference type="ChEBI" id="CHEBI:78442"/>
        <dbReference type="ChEBI" id="CHEBI:78520"/>
        <dbReference type="EC" id="1.2.1.70"/>
    </reaction>
</comment>
<evidence type="ECO:0000259" key="10">
    <source>
        <dbReference type="Pfam" id="PF00745"/>
    </source>
</evidence>
<comment type="miscellaneous">
    <text evidence="8">During catalysis, the active site Cys acts as a nucleophile attacking the alpha-carbonyl group of tRNA-bound glutamate with the formation of a thioester intermediate between enzyme and glutamate, and the concomitant release of tRNA(Glu). The thioester intermediate is finally reduced by direct hydride transfer from NADPH, to form the product GSA.</text>
</comment>
<dbReference type="EMBL" id="JARRAG010000002">
    <property type="protein sequence ID" value="MDG3007502.1"/>
    <property type="molecule type" value="Genomic_DNA"/>
</dbReference>
<gene>
    <name evidence="8 13" type="primary">hemA</name>
    <name evidence="13" type="ORF">PZE19_27375</name>
</gene>
<evidence type="ECO:0000256" key="3">
    <source>
        <dbReference type="ARBA" id="ARBA00012970"/>
    </source>
</evidence>
<feature type="domain" description="Glutamyl-tRNA reductase N-terminal" evidence="12">
    <location>
        <begin position="6"/>
        <end position="157"/>
    </location>
</feature>
<evidence type="ECO:0000256" key="6">
    <source>
        <dbReference type="ARBA" id="ARBA00023244"/>
    </source>
</evidence>
<dbReference type="Pfam" id="PF01488">
    <property type="entry name" value="Shikimate_DH"/>
    <property type="match status" value="1"/>
</dbReference>
<name>A0ABT6FIX3_9BACT</name>
<feature type="binding site" evidence="8">
    <location>
        <position position="121"/>
    </location>
    <ligand>
        <name>substrate</name>
    </ligand>
</feature>
<evidence type="ECO:0000259" key="11">
    <source>
        <dbReference type="Pfam" id="PF01488"/>
    </source>
</evidence>
<comment type="similarity">
    <text evidence="2 8 9">Belongs to the glutamyl-tRNA reductase family.</text>
</comment>
<accession>A0ABT6FIX3</accession>
<protein>
    <recommendedName>
        <fullName evidence="3 8">Glutamyl-tRNA reductase</fullName>
        <shortName evidence="8">GluTR</shortName>
        <ecNumber evidence="3 8">1.2.1.70</ecNumber>
    </recommendedName>
</protein>
<keyword evidence="6 8" id="KW-0627">Porphyrin biosynthesis</keyword>
<keyword evidence="5 8" id="KW-0560">Oxidoreductase</keyword>
<dbReference type="SUPFAM" id="SSF51735">
    <property type="entry name" value="NAD(P)-binding Rossmann-fold domains"/>
    <property type="match status" value="1"/>
</dbReference>
<dbReference type="Gene3D" id="3.30.460.30">
    <property type="entry name" value="Glutamyl-tRNA reductase, N-terminal domain"/>
    <property type="match status" value="1"/>
</dbReference>
<evidence type="ECO:0000256" key="9">
    <source>
        <dbReference type="RuleBase" id="RU000584"/>
    </source>
</evidence>
<dbReference type="InterPro" id="IPR036343">
    <property type="entry name" value="GluRdtase_N_sf"/>
</dbReference>
<dbReference type="PIRSF" id="PIRSF000445">
    <property type="entry name" value="4pyrrol_synth_GluRdtase"/>
    <property type="match status" value="1"/>
</dbReference>
<evidence type="ECO:0000256" key="1">
    <source>
        <dbReference type="ARBA" id="ARBA00005059"/>
    </source>
</evidence>
<organism evidence="13 14">
    <name type="scientific">Paludisphaera mucosa</name>
    <dbReference type="NCBI Taxonomy" id="3030827"/>
    <lineage>
        <taxon>Bacteria</taxon>
        <taxon>Pseudomonadati</taxon>
        <taxon>Planctomycetota</taxon>
        <taxon>Planctomycetia</taxon>
        <taxon>Isosphaerales</taxon>
        <taxon>Isosphaeraceae</taxon>
        <taxon>Paludisphaera</taxon>
    </lineage>
</organism>
<evidence type="ECO:0000313" key="13">
    <source>
        <dbReference type="EMBL" id="MDG3007502.1"/>
    </source>
</evidence>
<evidence type="ECO:0000256" key="7">
    <source>
        <dbReference type="ARBA" id="ARBA00047464"/>
    </source>
</evidence>
<feature type="site" description="Important for activity" evidence="8">
    <location>
        <position position="100"/>
    </location>
</feature>
<dbReference type="InterPro" id="IPR036291">
    <property type="entry name" value="NAD(P)-bd_dom_sf"/>
</dbReference>
<dbReference type="InterPro" id="IPR015895">
    <property type="entry name" value="4pyrrol_synth_GluRdtase_N"/>
</dbReference>
<comment type="function">
    <text evidence="8">Catalyzes the NADPH-dependent reduction of glutamyl-tRNA(Glu) to glutamate 1-semialdehyde (GSA).</text>
</comment>
<dbReference type="PANTHER" id="PTHR43013:SF1">
    <property type="entry name" value="GLUTAMYL-TRNA REDUCTASE"/>
    <property type="match status" value="1"/>
</dbReference>
<dbReference type="Proteomes" id="UP001216907">
    <property type="component" value="Unassembled WGS sequence"/>
</dbReference>
<dbReference type="Pfam" id="PF05201">
    <property type="entry name" value="GlutR_N"/>
    <property type="match status" value="1"/>
</dbReference>
<keyword evidence="14" id="KW-1185">Reference proteome</keyword>
<feature type="domain" description="Tetrapyrrole biosynthesis glutamyl-tRNA reductase dimerisation" evidence="10">
    <location>
        <begin position="324"/>
        <end position="426"/>
    </location>
</feature>
<feature type="domain" description="Quinate/shikimate 5-dehydrogenase/glutamyl-tRNA reductase" evidence="11">
    <location>
        <begin position="172"/>
        <end position="305"/>
    </location>
</feature>
<comment type="subunit">
    <text evidence="8">Homodimer.</text>
</comment>
<dbReference type="InterPro" id="IPR006151">
    <property type="entry name" value="Shikm_DH/Glu-tRNA_Rdtase"/>
</dbReference>
<dbReference type="GO" id="GO:0008883">
    <property type="term" value="F:glutamyl-tRNA reductase activity"/>
    <property type="evidence" value="ECO:0007669"/>
    <property type="project" value="UniProtKB-EC"/>
</dbReference>
<comment type="domain">
    <text evidence="8">Possesses an unusual extended V-shaped dimeric structure with each monomer consisting of three distinct domains arranged along a curved 'spinal' alpha-helix. The N-terminal catalytic domain specifically recognizes the glutamate moiety of the substrate. The second domain is the NADPH-binding domain, and the third C-terminal domain is responsible for dimerization.</text>
</comment>
<feature type="active site" description="Nucleophile" evidence="8">
    <location>
        <position position="50"/>
    </location>
</feature>
<feature type="binding site" evidence="8">
    <location>
        <begin position="190"/>
        <end position="195"/>
    </location>
    <ligand>
        <name>NADP(+)</name>
        <dbReference type="ChEBI" id="CHEBI:58349"/>
    </ligand>
</feature>
<dbReference type="EC" id="1.2.1.70" evidence="3 8"/>
<dbReference type="HAMAP" id="MF_00087">
    <property type="entry name" value="Glu_tRNA_reductase"/>
    <property type="match status" value="1"/>
</dbReference>
<dbReference type="InterPro" id="IPR015896">
    <property type="entry name" value="4pyrrol_synth_GluRdtase_dimer"/>
</dbReference>
<feature type="binding site" evidence="8">
    <location>
        <begin position="115"/>
        <end position="117"/>
    </location>
    <ligand>
        <name>substrate</name>
    </ligand>
</feature>
<comment type="pathway">
    <text evidence="1 8 9">Porphyrin-containing compound metabolism; protoporphyrin-IX biosynthesis; 5-aminolevulinate from L-glutamyl-tRNA(Glu): step 1/2.</text>
</comment>
<comment type="caution">
    <text evidence="13">The sequence shown here is derived from an EMBL/GenBank/DDBJ whole genome shotgun (WGS) entry which is preliminary data.</text>
</comment>
<dbReference type="NCBIfam" id="TIGR01035">
    <property type="entry name" value="hemA"/>
    <property type="match status" value="1"/>
</dbReference>
<dbReference type="CDD" id="cd05213">
    <property type="entry name" value="NAD_bind_Glutamyl_tRNA_reduct"/>
    <property type="match status" value="1"/>
</dbReference>
<dbReference type="PROSITE" id="PS00747">
    <property type="entry name" value="GLUTR"/>
    <property type="match status" value="1"/>
</dbReference>
<dbReference type="Pfam" id="PF00745">
    <property type="entry name" value="GlutR_dimer"/>
    <property type="match status" value="1"/>
</dbReference>
<dbReference type="SUPFAM" id="SSF69075">
    <property type="entry name" value="Glutamyl tRNA-reductase dimerization domain"/>
    <property type="match status" value="1"/>
</dbReference>
<sequence>MRLLALGVDHRSAPATVREALAFGDDRLAEGLEALQGAFPGNEFVVLSTCNRVEVYAAGPADAAPGVDALSAFLSDFHALRPETFAGHLVGYHDEAVVGHLFRVAASLESLVLGEGQILGQVREAYRSAVDRKAAGPIFHAVFQNALRVGKLVREKTGMDQGKLSVASVAVDLAREVFDTFTDKAVLVIGAGKMADLTLQHLKALNPGRILIVNRNPDRAREVAERWRGQAVAFDRLGQALIDADLVISTTAAAEPIVSLEQYVRVQRARRNRLSLILDIAIPRDFDPRIGELDQVTLYHVDDLRAQAEQNLSRRRKGVDPALLIIERETAACYAAVRRQQDAGALLRQLGDRADQIRLRELEHLFHNLPALSDADREAIAHMAARLQNQFLHHPRAAVRSAAAEPAAAPDAPHPILTAVRHLFGLADAPARNGLK</sequence>
<dbReference type="RefSeq" id="WP_277863780.1">
    <property type="nucleotide sequence ID" value="NZ_JARRAG010000002.1"/>
</dbReference>
<dbReference type="PANTHER" id="PTHR43013">
    <property type="entry name" value="GLUTAMYL-TRNA REDUCTASE"/>
    <property type="match status" value="1"/>
</dbReference>